<dbReference type="EMBL" id="CP003379">
    <property type="protein sequence ID" value="AFL88504.1"/>
    <property type="molecule type" value="Genomic_DNA"/>
</dbReference>
<dbReference type="GO" id="GO:0030246">
    <property type="term" value="F:carbohydrate binding"/>
    <property type="evidence" value="ECO:0007669"/>
    <property type="project" value="InterPro"/>
</dbReference>
<dbReference type="SUPFAM" id="SSF56935">
    <property type="entry name" value="Porins"/>
    <property type="match status" value="1"/>
</dbReference>
<dbReference type="AlphaFoldDB" id="I3ZGY6"/>
<dbReference type="KEGG" id="trs:Terro_2604"/>
<evidence type="ECO:0000313" key="9">
    <source>
        <dbReference type="Proteomes" id="UP000006056"/>
    </source>
</evidence>
<accession>I3ZGY6</accession>
<dbReference type="EMBL" id="CP003379">
    <property type="protein sequence ID" value="AFL88844.1"/>
    <property type="molecule type" value="Genomic_DNA"/>
</dbReference>
<evidence type="ECO:0000259" key="5">
    <source>
        <dbReference type="Pfam" id="PF07715"/>
    </source>
</evidence>
<proteinExistence type="predicted"/>
<comment type="subcellular location">
    <subcellularLocation>
        <location evidence="1">Cell outer membrane</location>
    </subcellularLocation>
</comment>
<evidence type="ECO:0000313" key="7">
    <source>
        <dbReference type="EMBL" id="AFL88504.1"/>
    </source>
</evidence>
<name>I3ZGY6_TERRK</name>
<evidence type="ECO:0000256" key="1">
    <source>
        <dbReference type="ARBA" id="ARBA00004442"/>
    </source>
</evidence>
<keyword evidence="2" id="KW-0472">Membrane</keyword>
<evidence type="ECO:0000256" key="3">
    <source>
        <dbReference type="ARBA" id="ARBA00023237"/>
    </source>
</evidence>
<dbReference type="InterPro" id="IPR012910">
    <property type="entry name" value="Plug_dom"/>
</dbReference>
<dbReference type="GO" id="GO:0009279">
    <property type="term" value="C:cell outer membrane"/>
    <property type="evidence" value="ECO:0007669"/>
    <property type="project" value="UniProtKB-SubCell"/>
</dbReference>
<organism evidence="7 9">
    <name type="scientific">Terriglobus roseus (strain DSM 18391 / NRRL B-41598 / KBS 63)</name>
    <dbReference type="NCBI Taxonomy" id="926566"/>
    <lineage>
        <taxon>Bacteria</taxon>
        <taxon>Pseudomonadati</taxon>
        <taxon>Acidobacteriota</taxon>
        <taxon>Terriglobia</taxon>
        <taxon>Terriglobales</taxon>
        <taxon>Acidobacteriaceae</taxon>
        <taxon>Terriglobus</taxon>
    </lineage>
</organism>
<dbReference type="OrthoDB" id="97893at2"/>
<evidence type="ECO:0000256" key="4">
    <source>
        <dbReference type="SAM" id="SignalP"/>
    </source>
</evidence>
<dbReference type="STRING" id="926566.Terro_2240"/>
<gene>
    <name evidence="7" type="ordered locus">Terro_2240</name>
    <name evidence="8" type="ordered locus">Terro_2604</name>
</gene>
<dbReference type="InterPro" id="IPR013784">
    <property type="entry name" value="Carb-bd-like_fold"/>
</dbReference>
<keyword evidence="9" id="KW-1185">Reference proteome</keyword>
<dbReference type="Gene3D" id="2.60.40.1120">
    <property type="entry name" value="Carboxypeptidase-like, regulatory domain"/>
    <property type="match status" value="1"/>
</dbReference>
<feature type="chain" id="PRO_5007673852" evidence="4">
    <location>
        <begin position="27"/>
        <end position="1152"/>
    </location>
</feature>
<dbReference type="InterPro" id="IPR036942">
    <property type="entry name" value="Beta-barrel_TonB_sf"/>
</dbReference>
<dbReference type="Pfam" id="PF07715">
    <property type="entry name" value="Plug"/>
    <property type="match status" value="1"/>
</dbReference>
<dbReference type="Pfam" id="PF13620">
    <property type="entry name" value="CarboxypepD_reg"/>
    <property type="match status" value="1"/>
</dbReference>
<protein>
    <submittedName>
        <fullName evidence="7">TonB-dependent receptor family protein</fullName>
    </submittedName>
</protein>
<reference evidence="7 9" key="1">
    <citation type="submission" date="2012-06" db="EMBL/GenBank/DDBJ databases">
        <title>Complete genome of Terriglobus roseus DSM 18391.</title>
        <authorList>
            <consortium name="US DOE Joint Genome Institute (JGI-PGF)"/>
            <person name="Lucas S."/>
            <person name="Copeland A."/>
            <person name="Lapidus A."/>
            <person name="Glavina del Rio T."/>
            <person name="Dalin E."/>
            <person name="Tice H."/>
            <person name="Bruce D."/>
            <person name="Goodwin L."/>
            <person name="Pitluck S."/>
            <person name="Peters L."/>
            <person name="Mikhailova N."/>
            <person name="Munk A.C.C."/>
            <person name="Kyrpides N."/>
            <person name="Mavromatis K."/>
            <person name="Ivanova N."/>
            <person name="Brettin T."/>
            <person name="Detter J.C."/>
            <person name="Han C."/>
            <person name="Larimer F."/>
            <person name="Land M."/>
            <person name="Hauser L."/>
            <person name="Markowitz V."/>
            <person name="Cheng J.-F."/>
            <person name="Hugenholtz P."/>
            <person name="Woyke T."/>
            <person name="Wu D."/>
            <person name="Brambilla E."/>
            <person name="Klenk H.-P."/>
            <person name="Eisen J.A."/>
        </authorList>
    </citation>
    <scope>NUCLEOTIDE SEQUENCE [LARGE SCALE GENOMIC DNA]</scope>
    <source>
        <strain evidence="7">DSM 18391</strain>
        <strain evidence="9">DSM 18391 / NRRL B-41598 / KBS 63</strain>
    </source>
</reference>
<keyword evidence="4" id="KW-0732">Signal</keyword>
<dbReference type="Gene3D" id="2.40.170.20">
    <property type="entry name" value="TonB-dependent receptor, beta-barrel domain"/>
    <property type="match status" value="1"/>
</dbReference>
<evidence type="ECO:0000313" key="8">
    <source>
        <dbReference type="EMBL" id="AFL88844.1"/>
    </source>
</evidence>
<dbReference type="HOGENOM" id="CLU_006298_0_0_0"/>
<dbReference type="Proteomes" id="UP000006056">
    <property type="component" value="Chromosome"/>
</dbReference>
<sequence>MYSSRFAMRSLFAASMLIPLAHSAVAQSDASSLSGTVTDASGALLPNAKATIHSDATGSDIVVTTNASGNFTVPNVRPGNYSVKIESAGFQSVTLTAVAVDPSIGKHVDISMKVGDAGTSVNVEANINTVQTESAVVGQLVTQEQVKSIQLNGRNPLYLAQLEPGVVRNAPMASFSFGLDNGLNIGGSRSQESVITLDGAPMVRTRSNGTSVGVADVDSTSQVQILTSSYQAEYGRTAGGQVRMVPKSGTQDFHGSVFEYLRNNFFNANTWQRKLPTNDASIRNHPAAFRYNQFGFNINGPLYIPGFFNKSKQHLFFLFGQEYVRYNNADTVFRRVPTALMRTGNFSELLAPNIFYSGAQQIVNPTTGANYAGNVIPTTDLSANGLGLLKAFPDANAAGPNYNWVDAATQQQTQRKDTLVVDWVPADAHRVRLSILNYNYHQFEPHYGNFNRNPRIFDRPNQIGVVHYSWTINPTTVNEAIFSAASDHVTIGIDQSSGLFDRTRYGINYPYLYSSATKTIPNKIPTVQLPNFDLLDGGPYPSRSGGIVYTIADNLTKVIGNHTLKFGVVAEYSGENNFDQITVSNTPGSTNNQNGKFTFTDSRVGGTSSKVGVANAALGLFDQYGEIGQRSYTVYRAWMYEGFAQDAWRVTPNLVVEAGIRYSFYNPYYAKWGNQSVFSQKDYNTGNQATVNRATGVVTGSDQQRLNGVVIPGSSFPGSAQGHVSADILANGYSYLFRGYSNQYSPTVKTNIQPRFGITYQPHPGMVIRAGGGRYVQRLGITDNVFTGGNTPFQPSSTVQLGSVNAPGGVGVNNFPLNYSSQAFNYPSPEAYNWNATVEQEFPSLGVLTLAYAGRKGIHLENILNVNQLQPGTVQANPGVNQDALRPYKGFSNINQATNSGSSNYHSLQANFRRRLTKGLLLGVAYTWSKAMDFGSSNGTNLPNAFDKNINYGRADFDRRHVFLANFVYNIDQFNHSSHFINRAALGHWQFSGTLQAQTGAPLNVTTTVDFAGVGPGSGNQLVPTTKSVSTSKNFAGQSSTATWFDTSAFVTSNAVLNSTYAGRFAPRGTRNQIQGPGFQSYSAALNKAWTLIPGHDSTQLNFRAEAFNLLNKPTADNPDLTYTSGTFGQSKTKGGTYDLGRQFQFSLRVAF</sequence>
<feature type="domain" description="TonB-dependent receptor plug" evidence="5">
    <location>
        <begin position="139"/>
        <end position="240"/>
    </location>
</feature>
<evidence type="ECO:0000259" key="6">
    <source>
        <dbReference type="Pfam" id="PF25183"/>
    </source>
</evidence>
<dbReference type="eggNOG" id="COG1629">
    <property type="taxonomic scope" value="Bacteria"/>
</dbReference>
<dbReference type="RefSeq" id="WP_014786073.1">
    <property type="nucleotide sequence ID" value="NC_018014.1"/>
</dbReference>
<dbReference type="Pfam" id="PF25183">
    <property type="entry name" value="OMP_b-brl_4"/>
    <property type="match status" value="1"/>
</dbReference>
<keyword evidence="3" id="KW-0998">Cell outer membrane</keyword>
<feature type="domain" description="TonB-dependent transporter Oar-like beta-barrel" evidence="6">
    <location>
        <begin position="246"/>
        <end position="1145"/>
    </location>
</feature>
<evidence type="ECO:0000256" key="2">
    <source>
        <dbReference type="ARBA" id="ARBA00023136"/>
    </source>
</evidence>
<feature type="signal peptide" evidence="4">
    <location>
        <begin position="1"/>
        <end position="26"/>
    </location>
</feature>
<dbReference type="KEGG" id="trs:Terro_2240"/>
<keyword evidence="7" id="KW-0675">Receptor</keyword>
<dbReference type="SUPFAM" id="SSF49452">
    <property type="entry name" value="Starch-binding domain-like"/>
    <property type="match status" value="1"/>
</dbReference>
<dbReference type="InterPro" id="IPR057601">
    <property type="entry name" value="Oar-like_b-barrel"/>
</dbReference>